<evidence type="ECO:0000313" key="1">
    <source>
        <dbReference type="EMBL" id="SFH33207.1"/>
    </source>
</evidence>
<dbReference type="STRING" id="341036.SAMN05660649_04765"/>
<keyword evidence="2" id="KW-1185">Reference proteome</keyword>
<dbReference type="OrthoDB" id="4556966at2"/>
<dbReference type="AlphaFoldDB" id="A0A1I2Z5R7"/>
<accession>A0A1I2Z5R7</accession>
<name>A0A1I2Z5R7_9FIRM</name>
<gene>
    <name evidence="1" type="ORF">SAMN05660649_04765</name>
</gene>
<dbReference type="InterPro" id="IPR046480">
    <property type="entry name" value="DUF6573"/>
</dbReference>
<reference evidence="2" key="1">
    <citation type="submission" date="2016-10" db="EMBL/GenBank/DDBJ databases">
        <authorList>
            <person name="Varghese N."/>
            <person name="Submissions S."/>
        </authorList>
    </citation>
    <scope>NUCLEOTIDE SEQUENCE [LARGE SCALE GENOMIC DNA]</scope>
    <source>
        <strain evidence="2">DSM 17038</strain>
    </source>
</reference>
<dbReference type="EMBL" id="FOOX01000025">
    <property type="protein sequence ID" value="SFH33207.1"/>
    <property type="molecule type" value="Genomic_DNA"/>
</dbReference>
<organism evidence="1 2">
    <name type="scientific">Desulfotruncus arcticus DSM 17038</name>
    <dbReference type="NCBI Taxonomy" id="1121424"/>
    <lineage>
        <taxon>Bacteria</taxon>
        <taxon>Bacillati</taxon>
        <taxon>Bacillota</taxon>
        <taxon>Clostridia</taxon>
        <taxon>Eubacteriales</taxon>
        <taxon>Desulfallaceae</taxon>
        <taxon>Desulfotruncus</taxon>
    </lineage>
</organism>
<dbReference type="Proteomes" id="UP000199337">
    <property type="component" value="Unassembled WGS sequence"/>
</dbReference>
<protein>
    <submittedName>
        <fullName evidence="1">Uncharacterized protein</fullName>
    </submittedName>
</protein>
<dbReference type="RefSeq" id="WP_092475312.1">
    <property type="nucleotide sequence ID" value="NZ_FOOX01000025.1"/>
</dbReference>
<sequence>MMNFFKKDEIISTYTRAQAIKDGVLVDITNTSVEAGIKHPVALTNRVWSELIVPVKVLRERYGQSEEGRLWDVVWMLRSAIIGTVRPVMRYHEGMYDIIHFQLYARMLVKKQKIVKGKVIHYKRQEQKLITLKASCGPGDNFEPVITVMMPDED</sequence>
<proteinExistence type="predicted"/>
<evidence type="ECO:0000313" key="2">
    <source>
        <dbReference type="Proteomes" id="UP000199337"/>
    </source>
</evidence>
<dbReference type="Pfam" id="PF20213">
    <property type="entry name" value="DUF6573"/>
    <property type="match status" value="1"/>
</dbReference>